<feature type="transmembrane region" description="Helical" evidence="1">
    <location>
        <begin position="202"/>
        <end position="221"/>
    </location>
</feature>
<feature type="transmembrane region" description="Helical" evidence="1">
    <location>
        <begin position="77"/>
        <end position="96"/>
    </location>
</feature>
<keyword evidence="1" id="KW-0812">Transmembrane</keyword>
<sequence>MYFGNGPFSLQWDGLFHMSRLTESYLSIKDGSILNAVPDTMTKSFFGFAYPQNLFYPIYTILPEVFIRLIVVNGWNAYIIFTILCNFLVLTSMYVFTNLMIKNKLRAYIASVLYGLSQFTLGLYFYYHTISGFVDLIFIPMVFYGIYQIALKNKQRWWILTFGMTLVILTDLPDSIPILLMVIITFGLSMTKFKFKEILTRFAYLCLSGLTCLLLSGFFIFPMLNALKVTDINVASPKLYDTAPMLSSILLNTDKGNFYSIGIVGTFALVCIIMSFKKMNLVFRYLTIEVIFFILLWSNQFPWQMFQNELRFIQFTGRFAYIVVFLIALIAATVFSSKTLKYLAPILTIVGISSSLALNFGSIDVNSQNMIKISSQNYNKASMSCETLDYIPKKAYVVKPILESHSVIQANKNLAIVQDQRSTSYNTVNYEIKSKNNINNLVLPNVYYPGMHVYVNNREVKIKQNQHQLMVVPVNSKSAKISVEYQKTKLQIISGCISLFTLIGMIIYLVFSKRKS</sequence>
<feature type="transmembrane region" description="Helical" evidence="1">
    <location>
        <begin position="53"/>
        <end position="71"/>
    </location>
</feature>
<feature type="transmembrane region" description="Helical" evidence="1">
    <location>
        <begin position="342"/>
        <end position="360"/>
    </location>
</feature>
<comment type="caution">
    <text evidence="2">The sequence shown here is derived from an EMBL/GenBank/DDBJ whole genome shotgun (WGS) entry which is preliminary data.</text>
</comment>
<evidence type="ECO:0000313" key="2">
    <source>
        <dbReference type="EMBL" id="TNK90235.1"/>
    </source>
</evidence>
<reference evidence="2 3" key="1">
    <citation type="submission" date="2018-05" db="EMBL/GenBank/DDBJ databases">
        <title>Lactobacillus sanfranciscensis Ah4 draft denome sequence.</title>
        <authorList>
            <person name="Zhang G."/>
        </authorList>
    </citation>
    <scope>NUCLEOTIDE SEQUENCE [LARGE SCALE GENOMIC DNA]</scope>
    <source>
        <strain evidence="2 3">Ah4</strain>
    </source>
</reference>
<dbReference type="PANTHER" id="PTHR38454">
    <property type="entry name" value="INTEGRAL MEMBRANE PROTEIN-RELATED"/>
    <property type="match status" value="1"/>
</dbReference>
<dbReference type="Pfam" id="PF09586">
    <property type="entry name" value="YfhO"/>
    <property type="match status" value="1"/>
</dbReference>
<feature type="transmembrane region" description="Helical" evidence="1">
    <location>
        <begin position="318"/>
        <end position="335"/>
    </location>
</feature>
<name>A0A5C4TIA7_FRUSA</name>
<dbReference type="EMBL" id="QFCR01000014">
    <property type="protein sequence ID" value="TNK90235.1"/>
    <property type="molecule type" value="Genomic_DNA"/>
</dbReference>
<evidence type="ECO:0008006" key="4">
    <source>
        <dbReference type="Google" id="ProtNLM"/>
    </source>
</evidence>
<accession>A0A5C4TIA7</accession>
<organism evidence="2 3">
    <name type="scientific">Fructilactobacillus sanfranciscensis</name>
    <name type="common">Lactobacillus sanfranciscensis</name>
    <dbReference type="NCBI Taxonomy" id="1625"/>
    <lineage>
        <taxon>Bacteria</taxon>
        <taxon>Bacillati</taxon>
        <taxon>Bacillota</taxon>
        <taxon>Bacilli</taxon>
        <taxon>Lactobacillales</taxon>
        <taxon>Lactobacillaceae</taxon>
        <taxon>Fructilactobacillus</taxon>
    </lineage>
</organism>
<feature type="transmembrane region" description="Helical" evidence="1">
    <location>
        <begin position="133"/>
        <end position="150"/>
    </location>
</feature>
<protein>
    <recommendedName>
        <fullName evidence="4">Membrane protein 6-pyruvoyl-tetrahydropterin synthase-related domain-containing protein</fullName>
    </recommendedName>
</protein>
<gene>
    <name evidence="2" type="ORF">DID87_04985</name>
</gene>
<feature type="transmembrane region" description="Helical" evidence="1">
    <location>
        <begin position="492"/>
        <end position="511"/>
    </location>
</feature>
<keyword evidence="1" id="KW-1133">Transmembrane helix</keyword>
<dbReference type="AlphaFoldDB" id="A0A5C4TIA7"/>
<dbReference type="Proteomes" id="UP000313312">
    <property type="component" value="Unassembled WGS sequence"/>
</dbReference>
<keyword evidence="1" id="KW-0472">Membrane</keyword>
<feature type="transmembrane region" description="Helical" evidence="1">
    <location>
        <begin position="256"/>
        <end position="274"/>
    </location>
</feature>
<feature type="transmembrane region" description="Helical" evidence="1">
    <location>
        <begin position="281"/>
        <end position="298"/>
    </location>
</feature>
<dbReference type="PANTHER" id="PTHR38454:SF1">
    <property type="entry name" value="INTEGRAL MEMBRANE PROTEIN"/>
    <property type="match status" value="1"/>
</dbReference>
<evidence type="ECO:0000313" key="3">
    <source>
        <dbReference type="Proteomes" id="UP000313312"/>
    </source>
</evidence>
<proteinExistence type="predicted"/>
<dbReference type="InterPro" id="IPR018580">
    <property type="entry name" value="Uncharacterised_YfhO"/>
</dbReference>
<evidence type="ECO:0000256" key="1">
    <source>
        <dbReference type="SAM" id="Phobius"/>
    </source>
</evidence>